<accession>A0A0S4M5H8</accession>
<evidence type="ECO:0000256" key="1">
    <source>
        <dbReference type="SAM" id="Phobius"/>
    </source>
</evidence>
<dbReference type="Proteomes" id="UP000198651">
    <property type="component" value="Chromosome I"/>
</dbReference>
<protein>
    <submittedName>
        <fullName evidence="2">Putative membrane protein</fullName>
    </submittedName>
</protein>
<evidence type="ECO:0000313" key="3">
    <source>
        <dbReference type="Proteomes" id="UP000198651"/>
    </source>
</evidence>
<proteinExistence type="predicted"/>
<dbReference type="RefSeq" id="WP_092490703.1">
    <property type="nucleotide sequence ID" value="NZ_LN906597.1"/>
</dbReference>
<keyword evidence="1" id="KW-0812">Transmembrane</keyword>
<keyword evidence="3" id="KW-1185">Reference proteome</keyword>
<dbReference type="EMBL" id="LN906597">
    <property type="protein sequence ID" value="CUT18335.1"/>
    <property type="molecule type" value="Genomic_DNA"/>
</dbReference>
<evidence type="ECO:0000313" key="2">
    <source>
        <dbReference type="EMBL" id="CUT18335.1"/>
    </source>
</evidence>
<name>A0A0S4M5H8_9BURK</name>
<gene>
    <name evidence="2" type="ORF">Ark11_1537</name>
</gene>
<dbReference type="OrthoDB" id="9995535at2"/>
<feature type="transmembrane region" description="Helical" evidence="1">
    <location>
        <begin position="269"/>
        <end position="290"/>
    </location>
</feature>
<reference evidence="3" key="1">
    <citation type="submission" date="2015-11" db="EMBL/GenBank/DDBJ databases">
        <authorList>
            <person name="Seth-Smith H.M.B."/>
        </authorList>
    </citation>
    <scope>NUCLEOTIDE SEQUENCE [LARGE SCALE GENOMIC DNA]</scope>
    <source>
        <strain evidence="3">2013Ark11</strain>
    </source>
</reference>
<sequence length="340" mass="38403">MIFSKDNYSDCTKNYDLDLQSKILEEHSVENVYIVTSDQEGKDETSPLVSLSLLGKSGKFISTLVFLGTLKCATGNESSIGWRVLKSSICALLYISECFNDANSKGETVPTINANAIISSVLSKAGVYANTGNNKISTLESIYSKENMDKFFYISDYIGSMCRSLIFNRTDNVLEKLSGNSIDDYNLLRFLGQIEYPSSHDVASYPYNNHAVMSNVSRTIFTHIMYSYRRANILRYGNYCPKINNYMTFNNRAADYKDIVAEKTANTELVVVVVAFTALGFLLFSLYAMYDFAKRKRHSRAKRKPPLFVQTNYKDSSLKRTPNIVCVTGSSNVARYRYQN</sequence>
<dbReference type="AlphaFoldDB" id="A0A0S4M5H8"/>
<organism evidence="2 3">
    <name type="scientific">Candidatus Ichthyocystis hellenicum</name>
    <dbReference type="NCBI Taxonomy" id="1561003"/>
    <lineage>
        <taxon>Bacteria</taxon>
        <taxon>Pseudomonadati</taxon>
        <taxon>Pseudomonadota</taxon>
        <taxon>Betaproteobacteria</taxon>
        <taxon>Burkholderiales</taxon>
        <taxon>Candidatus Ichthyocystis</taxon>
    </lineage>
</organism>
<keyword evidence="1" id="KW-1133">Transmembrane helix</keyword>
<keyword evidence="1" id="KW-0472">Membrane</keyword>